<sequence length="349" mass="37151">MLKQHFIFAFAAILLSFTACEEESFDPVLTLGAPSSISAPADGSSFIIEESTREDDFPTFTWSAADFGFPAGARYSVEVALAGTDFAEPTSIIPAVNALSGTAKNSTINNFLINNGIAGGTSQAVEVRIKASVGTTADNNVLYSSPISLNVTPFEAEIEYPKIYVPGAHQGWSPDAPDAPRLHSVEDNGIYDGYVFFAEANNQFKFTPQPNWDADYGDTGADGTLDAGGDNIMAGEAGLYRLNANINDLTYTATVTNWGLIGSATPTGWDSDTDLVYDAETGLLSLTIDLVEGEIKFRANDAWDLDFGDVGADLKLEYGGDNIVVAEGGNYTIVVDLTGPIYSYSLTKN</sequence>
<keyword evidence="4" id="KW-1185">Reference proteome</keyword>
<evidence type="ECO:0000259" key="2">
    <source>
        <dbReference type="Pfam" id="PF14292"/>
    </source>
</evidence>
<accession>A0A5C7F7N6</accession>
<evidence type="ECO:0000313" key="4">
    <source>
        <dbReference type="Proteomes" id="UP000321907"/>
    </source>
</evidence>
<dbReference type="CDD" id="cd12956">
    <property type="entry name" value="CBM_SusE-F_like"/>
    <property type="match status" value="1"/>
</dbReference>
<feature type="signal peptide" evidence="1">
    <location>
        <begin position="1"/>
        <end position="21"/>
    </location>
</feature>
<evidence type="ECO:0000313" key="3">
    <source>
        <dbReference type="EMBL" id="TXF86692.1"/>
    </source>
</evidence>
<reference evidence="3 4" key="1">
    <citation type="submission" date="2019-08" db="EMBL/GenBank/DDBJ databases">
        <title>Lewinella sp. strain SSH13 Genome sequencing and assembly.</title>
        <authorList>
            <person name="Kim I."/>
        </authorList>
    </citation>
    <scope>NUCLEOTIDE SEQUENCE [LARGE SCALE GENOMIC DNA]</scope>
    <source>
        <strain evidence="3 4">SSH13</strain>
    </source>
</reference>
<dbReference type="GO" id="GO:0019867">
    <property type="term" value="C:outer membrane"/>
    <property type="evidence" value="ECO:0007669"/>
    <property type="project" value="InterPro"/>
</dbReference>
<organism evidence="3 4">
    <name type="scientific">Neolewinella aurantiaca</name>
    <dbReference type="NCBI Taxonomy" id="2602767"/>
    <lineage>
        <taxon>Bacteria</taxon>
        <taxon>Pseudomonadati</taxon>
        <taxon>Bacteroidota</taxon>
        <taxon>Saprospiria</taxon>
        <taxon>Saprospirales</taxon>
        <taxon>Lewinellaceae</taxon>
        <taxon>Neolewinella</taxon>
    </lineage>
</organism>
<dbReference type="AlphaFoldDB" id="A0A5C7F7N6"/>
<dbReference type="PROSITE" id="PS51257">
    <property type="entry name" value="PROKAR_LIPOPROTEIN"/>
    <property type="match status" value="1"/>
</dbReference>
<dbReference type="InterPro" id="IPR025970">
    <property type="entry name" value="SusE"/>
</dbReference>
<dbReference type="OrthoDB" id="975117at2"/>
<gene>
    <name evidence="3" type="ORF">FUA23_19110</name>
</gene>
<keyword evidence="1" id="KW-0732">Signal</keyword>
<evidence type="ECO:0000256" key="1">
    <source>
        <dbReference type="SAM" id="SignalP"/>
    </source>
</evidence>
<dbReference type="Gene3D" id="2.60.40.3620">
    <property type="match status" value="2"/>
</dbReference>
<feature type="chain" id="PRO_5022697649" evidence="1">
    <location>
        <begin position="22"/>
        <end position="349"/>
    </location>
</feature>
<proteinExistence type="predicted"/>
<feature type="domain" description="SusE outer membrane protein" evidence="2">
    <location>
        <begin position="31"/>
        <end position="130"/>
    </location>
</feature>
<comment type="caution">
    <text evidence="3">The sequence shown here is derived from an EMBL/GenBank/DDBJ whole genome shotgun (WGS) entry which is preliminary data.</text>
</comment>
<dbReference type="Pfam" id="PF14292">
    <property type="entry name" value="SusE"/>
    <property type="match status" value="1"/>
</dbReference>
<dbReference type="Proteomes" id="UP000321907">
    <property type="component" value="Unassembled WGS sequence"/>
</dbReference>
<protein>
    <submittedName>
        <fullName evidence="3">SusF/SusE family outer membrane protein</fullName>
    </submittedName>
</protein>
<name>A0A5C7F7N6_9BACT</name>
<dbReference type="EMBL" id="VOXD01000038">
    <property type="protein sequence ID" value="TXF86692.1"/>
    <property type="molecule type" value="Genomic_DNA"/>
</dbReference>
<dbReference type="CDD" id="cd12967">
    <property type="entry name" value="CBM_SusE-F_like_u1"/>
    <property type="match status" value="1"/>
</dbReference>
<dbReference type="RefSeq" id="WP_147932373.1">
    <property type="nucleotide sequence ID" value="NZ_VOXD01000038.1"/>
</dbReference>
<dbReference type="GO" id="GO:2001070">
    <property type="term" value="F:starch binding"/>
    <property type="evidence" value="ECO:0007669"/>
    <property type="project" value="InterPro"/>
</dbReference>